<protein>
    <submittedName>
        <fullName evidence="1">PORCN isoform 3</fullName>
    </submittedName>
</protein>
<dbReference type="AlphaFoldDB" id="A0A2J8R8P6"/>
<dbReference type="EMBL" id="NDHI03003731">
    <property type="protein sequence ID" value="PNJ04895.1"/>
    <property type="molecule type" value="Genomic_DNA"/>
</dbReference>
<accession>A0A2J8R8P6</accession>
<name>A0A2J8R8P6_PONAB</name>
<sequence>MYLTSHAFPQSSSTVPLHGLGSPKLKCECQSASFKRGLPHGHPLPLCPCFDRSIHLAIHPWGSAMATFSRQEFFQQLLQGCLLPTAQQGLDQIWLLLAICLACRLLWRLAAHGLGRAAQPPVLPRAVPLPTFLPSRRLPLRHHPHLPTHG</sequence>
<evidence type="ECO:0000313" key="1">
    <source>
        <dbReference type="EMBL" id="PNJ04895.1"/>
    </source>
</evidence>
<organism evidence="1">
    <name type="scientific">Pongo abelii</name>
    <name type="common">Sumatran orangutan</name>
    <name type="synonym">Pongo pygmaeus abelii</name>
    <dbReference type="NCBI Taxonomy" id="9601"/>
    <lineage>
        <taxon>Eukaryota</taxon>
        <taxon>Metazoa</taxon>
        <taxon>Chordata</taxon>
        <taxon>Craniata</taxon>
        <taxon>Vertebrata</taxon>
        <taxon>Euteleostomi</taxon>
        <taxon>Mammalia</taxon>
        <taxon>Eutheria</taxon>
        <taxon>Euarchontoglires</taxon>
        <taxon>Primates</taxon>
        <taxon>Haplorrhini</taxon>
        <taxon>Catarrhini</taxon>
        <taxon>Hominidae</taxon>
        <taxon>Pongo</taxon>
    </lineage>
</organism>
<comment type="caution">
    <text evidence="1">The sequence shown here is derived from an EMBL/GenBank/DDBJ whole genome shotgun (WGS) entry which is preliminary data.</text>
</comment>
<reference evidence="1" key="1">
    <citation type="submission" date="2017-12" db="EMBL/GenBank/DDBJ databases">
        <title>High-resolution comparative analysis of great ape genomes.</title>
        <authorList>
            <person name="Pollen A."/>
            <person name="Hastie A."/>
            <person name="Hormozdiari F."/>
            <person name="Dougherty M."/>
            <person name="Liu R."/>
            <person name="Chaisson M."/>
            <person name="Hoppe E."/>
            <person name="Hill C."/>
            <person name="Pang A."/>
            <person name="Hillier L."/>
            <person name="Baker C."/>
            <person name="Armstrong J."/>
            <person name="Shendure J."/>
            <person name="Paten B."/>
            <person name="Wilson R."/>
            <person name="Chao H."/>
            <person name="Schneider V."/>
            <person name="Ventura M."/>
            <person name="Kronenberg Z."/>
            <person name="Murali S."/>
            <person name="Gordon D."/>
            <person name="Cantsilieris S."/>
            <person name="Munson K."/>
            <person name="Nelson B."/>
            <person name="Raja A."/>
            <person name="Underwood J."/>
            <person name="Diekhans M."/>
            <person name="Fiddes I."/>
            <person name="Haussler D."/>
            <person name="Eichler E."/>
        </authorList>
    </citation>
    <scope>NUCLEOTIDE SEQUENCE [LARGE SCALE GENOMIC DNA]</scope>
    <source>
        <strain evidence="1">Susie</strain>
    </source>
</reference>
<gene>
    <name evidence="1" type="ORF">CR201_G0052950</name>
</gene>
<proteinExistence type="predicted"/>